<accession>A0AAW8N7B5</accession>
<comment type="caution">
    <text evidence="2">The sequence shown here is derived from an EMBL/GenBank/DDBJ whole genome shotgun (WGS) entry which is preliminary data.</text>
</comment>
<keyword evidence="1" id="KW-0812">Transmembrane</keyword>
<dbReference type="RefSeq" id="WP_281359088.1">
    <property type="nucleotide sequence ID" value="NZ_JABTYH010000032.1"/>
</dbReference>
<dbReference type="Proteomes" id="UP001262032">
    <property type="component" value="Unassembled WGS sequence"/>
</dbReference>
<name>A0AAW8N7B5_PSEOX</name>
<keyword evidence="1" id="KW-0472">Membrane</keyword>
<dbReference type="GeneID" id="97420803"/>
<dbReference type="EMBL" id="JAVDWN010000001">
    <property type="protein sequence ID" value="MDR7162575.1"/>
    <property type="molecule type" value="Genomic_DNA"/>
</dbReference>
<evidence type="ECO:0000313" key="3">
    <source>
        <dbReference type="Proteomes" id="UP001262032"/>
    </source>
</evidence>
<gene>
    <name evidence="2" type="ORF">J2X12_000576</name>
</gene>
<proteinExistence type="predicted"/>
<dbReference type="AlphaFoldDB" id="A0AAW8N7B5"/>
<reference evidence="2" key="1">
    <citation type="submission" date="2023-07" db="EMBL/GenBank/DDBJ databases">
        <title>Sorghum-associated microbial communities from plants grown in Nebraska, USA.</title>
        <authorList>
            <person name="Schachtman D."/>
        </authorList>
    </citation>
    <scope>NUCLEOTIDE SEQUENCE</scope>
    <source>
        <strain evidence="2">BE261</strain>
    </source>
</reference>
<evidence type="ECO:0000256" key="1">
    <source>
        <dbReference type="SAM" id="Phobius"/>
    </source>
</evidence>
<protein>
    <submittedName>
        <fullName evidence="2">Uncharacterized protein</fullName>
    </submittedName>
</protein>
<keyword evidence="1" id="KW-1133">Transmembrane helix</keyword>
<organism evidence="2 3">
    <name type="scientific">Pseudarthrobacter oxydans</name>
    <name type="common">Arthrobacter oxydans</name>
    <dbReference type="NCBI Taxonomy" id="1671"/>
    <lineage>
        <taxon>Bacteria</taxon>
        <taxon>Bacillati</taxon>
        <taxon>Actinomycetota</taxon>
        <taxon>Actinomycetes</taxon>
        <taxon>Micrococcales</taxon>
        <taxon>Micrococcaceae</taxon>
        <taxon>Pseudarthrobacter</taxon>
    </lineage>
</organism>
<feature type="transmembrane region" description="Helical" evidence="1">
    <location>
        <begin position="21"/>
        <end position="42"/>
    </location>
</feature>
<sequence length="44" mass="4731">MADAMDRKHGRRRGPGPAKGSRRLAVLVVFVLVVLAVAAFALTR</sequence>
<evidence type="ECO:0000313" key="2">
    <source>
        <dbReference type="EMBL" id="MDR7162575.1"/>
    </source>
</evidence>